<evidence type="ECO:0000313" key="3">
    <source>
        <dbReference type="Proteomes" id="UP000480303"/>
    </source>
</evidence>
<protein>
    <submittedName>
        <fullName evidence="2">Uncharacterized protein</fullName>
    </submittedName>
</protein>
<keyword evidence="1" id="KW-1133">Transmembrane helix</keyword>
<keyword evidence="1" id="KW-0472">Membrane</keyword>
<accession>A0A6A0B873</accession>
<name>A0A6A0B873_9LACT</name>
<feature type="transmembrane region" description="Helical" evidence="1">
    <location>
        <begin position="60"/>
        <end position="77"/>
    </location>
</feature>
<feature type="transmembrane region" description="Helical" evidence="1">
    <location>
        <begin position="37"/>
        <end position="54"/>
    </location>
</feature>
<reference evidence="2 3" key="1">
    <citation type="submission" date="2020-02" db="EMBL/GenBank/DDBJ databases">
        <title>Draft genome sequence of Lactococcus sp. Hs30E4-3.</title>
        <authorList>
            <person name="Noda S."/>
            <person name="Yuki M."/>
            <person name="Ohkuma M."/>
        </authorList>
    </citation>
    <scope>NUCLEOTIDE SEQUENCE [LARGE SCALE GENOMIC DNA]</scope>
    <source>
        <strain evidence="2 3">Hs30E4-3</strain>
    </source>
</reference>
<dbReference type="AlphaFoldDB" id="A0A6A0B873"/>
<feature type="transmembrane region" description="Helical" evidence="1">
    <location>
        <begin position="6"/>
        <end position="25"/>
    </location>
</feature>
<gene>
    <name evidence="2" type="ORF">Hs30E_01110</name>
</gene>
<evidence type="ECO:0000256" key="1">
    <source>
        <dbReference type="SAM" id="Phobius"/>
    </source>
</evidence>
<keyword evidence="3" id="KW-1185">Reference proteome</keyword>
<sequence>MAEIPTGPLLAMFVLTIIVSYAIAYHYRQDYDPKKMIIAYLIYLAPFALVAFLFKLKLILIIGLYVFGAVVLVFRNSKYFNE</sequence>
<evidence type="ECO:0000313" key="2">
    <source>
        <dbReference type="EMBL" id="GFH41560.1"/>
    </source>
</evidence>
<proteinExistence type="predicted"/>
<organism evidence="2 3">
    <name type="scientific">Pseudolactococcus hodotermopsidis</name>
    <dbReference type="NCBI Taxonomy" id="2709157"/>
    <lineage>
        <taxon>Bacteria</taxon>
        <taxon>Bacillati</taxon>
        <taxon>Bacillota</taxon>
        <taxon>Bacilli</taxon>
        <taxon>Lactobacillales</taxon>
        <taxon>Streptococcaceae</taxon>
        <taxon>Pseudolactococcus</taxon>
    </lineage>
</organism>
<dbReference type="RefSeq" id="WP_172207154.1">
    <property type="nucleotide sequence ID" value="NZ_BLLI01000002.1"/>
</dbReference>
<comment type="caution">
    <text evidence="2">The sequence shown here is derived from an EMBL/GenBank/DDBJ whole genome shotgun (WGS) entry which is preliminary data.</text>
</comment>
<dbReference type="Proteomes" id="UP000480303">
    <property type="component" value="Unassembled WGS sequence"/>
</dbReference>
<keyword evidence="1" id="KW-0812">Transmembrane</keyword>
<dbReference type="EMBL" id="BLLI01000002">
    <property type="protein sequence ID" value="GFH41560.1"/>
    <property type="molecule type" value="Genomic_DNA"/>
</dbReference>